<dbReference type="GO" id="GO:0006808">
    <property type="term" value="P:regulation of nitrogen utilization"/>
    <property type="evidence" value="ECO:0007669"/>
    <property type="project" value="InterPro"/>
</dbReference>
<dbReference type="GO" id="GO:0005524">
    <property type="term" value="F:ATP binding"/>
    <property type="evidence" value="ECO:0007669"/>
    <property type="project" value="TreeGrafter"/>
</dbReference>
<gene>
    <name evidence="1" type="primary">glnB_7</name>
    <name evidence="1" type="ORF">DEAC_c22200</name>
</gene>
<dbReference type="InterPro" id="IPR015867">
    <property type="entry name" value="N-reg_PII/ATP_PRibTrfase_C"/>
</dbReference>
<organism evidence="1 2">
    <name type="scientific">Desulfosporosinus acididurans</name>
    <dbReference type="NCBI Taxonomy" id="476652"/>
    <lineage>
        <taxon>Bacteria</taxon>
        <taxon>Bacillati</taxon>
        <taxon>Bacillota</taxon>
        <taxon>Clostridia</taxon>
        <taxon>Eubacteriales</taxon>
        <taxon>Desulfitobacteriaceae</taxon>
        <taxon>Desulfosporosinus</taxon>
    </lineage>
</organism>
<comment type="caution">
    <text evidence="1">The sequence shown here is derived from an EMBL/GenBank/DDBJ whole genome shotgun (WGS) entry which is preliminary data.</text>
</comment>
<dbReference type="EMBL" id="LDZY01000007">
    <property type="protein sequence ID" value="KLU65590.1"/>
    <property type="molecule type" value="Genomic_DNA"/>
</dbReference>
<dbReference type="PANTHER" id="PTHR30115">
    <property type="entry name" value="NITROGEN REGULATORY PROTEIN P-II"/>
    <property type="match status" value="1"/>
</dbReference>
<dbReference type="RefSeq" id="WP_047810096.1">
    <property type="nucleotide sequence ID" value="NZ_LDZY01000007.1"/>
</dbReference>
<evidence type="ECO:0000313" key="2">
    <source>
        <dbReference type="Proteomes" id="UP000036356"/>
    </source>
</evidence>
<dbReference type="GO" id="GO:0005829">
    <property type="term" value="C:cytosol"/>
    <property type="evidence" value="ECO:0007669"/>
    <property type="project" value="TreeGrafter"/>
</dbReference>
<evidence type="ECO:0000313" key="1">
    <source>
        <dbReference type="EMBL" id="KLU65590.1"/>
    </source>
</evidence>
<name>A0A0J1FQ22_9FIRM</name>
<accession>A0A0J1FQ22</accession>
<dbReference type="GO" id="GO:0030234">
    <property type="term" value="F:enzyme regulator activity"/>
    <property type="evidence" value="ECO:0007669"/>
    <property type="project" value="InterPro"/>
</dbReference>
<dbReference type="AlphaFoldDB" id="A0A0J1FQ22"/>
<dbReference type="SMART" id="SM00938">
    <property type="entry name" value="P-II"/>
    <property type="match status" value="1"/>
</dbReference>
<dbReference type="Pfam" id="PF00543">
    <property type="entry name" value="P-II"/>
    <property type="match status" value="1"/>
</dbReference>
<dbReference type="PANTHER" id="PTHR30115:SF11">
    <property type="entry name" value="NITROGEN REGULATORY PROTEIN P-II HOMOLOG"/>
    <property type="match status" value="1"/>
</dbReference>
<dbReference type="Gene3D" id="3.30.70.120">
    <property type="match status" value="1"/>
</dbReference>
<keyword evidence="2" id="KW-1185">Reference proteome</keyword>
<sequence length="112" mass="12347">MKKIEAIIRPGKLDEIKDALAASGILGITVTHVLGFGRQKGYTQIYRGQEVVSHLLSKIKIEIVTVDEKLDEVIDIIVKTARTGQVGDGKLFIHNVEEVIRIRTGDKGEKAI</sequence>
<dbReference type="InterPro" id="IPR002187">
    <property type="entry name" value="N-reg_PII"/>
</dbReference>
<protein>
    <submittedName>
        <fullName evidence="1">Nitrogen regulatory protein P-II</fullName>
    </submittedName>
</protein>
<dbReference type="Proteomes" id="UP000036356">
    <property type="component" value="Unassembled WGS sequence"/>
</dbReference>
<dbReference type="PATRIC" id="fig|476652.3.peg.2299"/>
<dbReference type="STRING" id="476652.DEAC_c22200"/>
<reference evidence="1 2" key="1">
    <citation type="submission" date="2015-06" db="EMBL/GenBank/DDBJ databases">
        <title>Draft genome of the moderately acidophilic sulfate reducer Candidatus Desulfosporosinus acididurans strain M1.</title>
        <authorList>
            <person name="Poehlein A."/>
            <person name="Petzsch P."/>
            <person name="Johnson B.D."/>
            <person name="Schloemann M."/>
            <person name="Daniel R."/>
            <person name="Muehling M."/>
        </authorList>
    </citation>
    <scope>NUCLEOTIDE SEQUENCE [LARGE SCALE GENOMIC DNA]</scope>
    <source>
        <strain evidence="1 2">M1</strain>
    </source>
</reference>
<dbReference type="InterPro" id="IPR011322">
    <property type="entry name" value="N-reg_PII-like_a/b"/>
</dbReference>
<dbReference type="SUPFAM" id="SSF54913">
    <property type="entry name" value="GlnB-like"/>
    <property type="match status" value="1"/>
</dbReference>
<proteinExistence type="predicted"/>
<dbReference type="PROSITE" id="PS51343">
    <property type="entry name" value="PII_GLNB_DOM"/>
    <property type="match status" value="1"/>
</dbReference>
<dbReference type="PRINTS" id="PR00340">
    <property type="entry name" value="PIIGLNB"/>
</dbReference>